<protein>
    <submittedName>
        <fullName evidence="7">Calcineurin-like phosphoesterase</fullName>
    </submittedName>
</protein>
<evidence type="ECO:0000313" key="6">
    <source>
        <dbReference type="EMBL" id="VFK60550.1"/>
    </source>
</evidence>
<dbReference type="EMBL" id="CAADFY010000220">
    <property type="protein sequence ID" value="VFK60550.1"/>
    <property type="molecule type" value="Genomic_DNA"/>
</dbReference>
<evidence type="ECO:0000259" key="5">
    <source>
        <dbReference type="Pfam" id="PF00149"/>
    </source>
</evidence>
<keyword evidence="2" id="KW-0378">Hydrolase</keyword>
<keyword evidence="1" id="KW-0479">Metal-binding</keyword>
<dbReference type="AlphaFoldDB" id="A0A451AUZ9"/>
<dbReference type="InterPro" id="IPR050884">
    <property type="entry name" value="CNP_phosphodiesterase-III"/>
</dbReference>
<evidence type="ECO:0000256" key="1">
    <source>
        <dbReference type="ARBA" id="ARBA00022723"/>
    </source>
</evidence>
<gene>
    <name evidence="7" type="ORF">BECKTUN1418E_GA0071001_12181</name>
    <name evidence="6" type="ORF">BECKTUN1418F_GA0071002_12201</name>
</gene>
<evidence type="ECO:0000313" key="7">
    <source>
        <dbReference type="EMBL" id="VFK69879.1"/>
    </source>
</evidence>
<evidence type="ECO:0000256" key="4">
    <source>
        <dbReference type="ARBA" id="ARBA00025742"/>
    </source>
</evidence>
<accession>A0A451AUZ9</accession>
<feature type="domain" description="Calcineurin-like phosphoesterase" evidence="5">
    <location>
        <begin position="20"/>
        <end position="264"/>
    </location>
</feature>
<dbReference type="EMBL" id="CAADFV010000218">
    <property type="protein sequence ID" value="VFK69879.1"/>
    <property type="molecule type" value="Genomic_DNA"/>
</dbReference>
<organism evidence="7">
    <name type="scientific">Candidatus Kentrum sp. TUN</name>
    <dbReference type="NCBI Taxonomy" id="2126343"/>
    <lineage>
        <taxon>Bacteria</taxon>
        <taxon>Pseudomonadati</taxon>
        <taxon>Pseudomonadota</taxon>
        <taxon>Gammaproteobacteria</taxon>
        <taxon>Candidatus Kentrum</taxon>
    </lineage>
</organism>
<keyword evidence="3" id="KW-0408">Iron</keyword>
<dbReference type="InterPro" id="IPR004843">
    <property type="entry name" value="Calcineurin-like_PHP"/>
</dbReference>
<evidence type="ECO:0000256" key="2">
    <source>
        <dbReference type="ARBA" id="ARBA00022801"/>
    </source>
</evidence>
<comment type="similarity">
    <text evidence="4">Belongs to the cyclic nucleotide phosphodiesterase class-III family.</text>
</comment>
<reference evidence="7" key="1">
    <citation type="submission" date="2019-02" db="EMBL/GenBank/DDBJ databases">
        <authorList>
            <person name="Gruber-Vodicka R. H."/>
            <person name="Seah K. B. B."/>
        </authorList>
    </citation>
    <scope>NUCLEOTIDE SEQUENCE</scope>
    <source>
        <strain evidence="7">BECK_BY2</strain>
        <strain evidence="6">BECK_BY3</strain>
    </source>
</reference>
<name>A0A451AUZ9_9GAMM</name>
<dbReference type="SUPFAM" id="SSF56300">
    <property type="entry name" value="Metallo-dependent phosphatases"/>
    <property type="match status" value="1"/>
</dbReference>
<evidence type="ECO:0000256" key="3">
    <source>
        <dbReference type="ARBA" id="ARBA00023004"/>
    </source>
</evidence>
<dbReference type="Pfam" id="PF00149">
    <property type="entry name" value="Metallophos"/>
    <property type="match status" value="1"/>
</dbReference>
<proteinExistence type="inferred from homology"/>
<sequence length="336" mass="38230">MEVKQVGVDQQYTEKDTLIHILHLSDLHFGDQALAEVCRTQLETDLIRELGIRQLEYLVLSGDVANHATQEEYDAAFAMVDRLVQRFGLDASRVMVVPGNHDVNWDLSEAAYPFVPKRKLPSPLPEDEYIPVGDAGALLRDDALYRDRFAHFSSHFYRRVYGGQEYPLAYADQALVIEGAKDRILFLGLNSCWELDHHHQGRASIHMPALSQALDRLQDGKYDGWLKIAVWHHPVTGKQQMNYEFLELLAVHGFRICLHGHIHEAKGDYFRYDSRGIRIIGASTFGTQATEQVPSIPLQYNLLTFDPESGRMTVNTRKREKPGGAWSADARWGSIF</sequence>
<dbReference type="PANTHER" id="PTHR42988:SF2">
    <property type="entry name" value="CYCLIC NUCLEOTIDE PHOSPHODIESTERASE CBUA0032-RELATED"/>
    <property type="match status" value="1"/>
</dbReference>
<dbReference type="GO" id="GO:0046872">
    <property type="term" value="F:metal ion binding"/>
    <property type="evidence" value="ECO:0007669"/>
    <property type="project" value="UniProtKB-KW"/>
</dbReference>
<dbReference type="GO" id="GO:0016787">
    <property type="term" value="F:hydrolase activity"/>
    <property type="evidence" value="ECO:0007669"/>
    <property type="project" value="UniProtKB-KW"/>
</dbReference>
<dbReference type="InterPro" id="IPR029052">
    <property type="entry name" value="Metallo-depent_PP-like"/>
</dbReference>
<dbReference type="Gene3D" id="3.60.21.10">
    <property type="match status" value="1"/>
</dbReference>
<dbReference type="PANTHER" id="PTHR42988">
    <property type="entry name" value="PHOSPHOHYDROLASE"/>
    <property type="match status" value="1"/>
</dbReference>